<accession>A0A4R4VNL2</accession>
<organism evidence="2 3">
    <name type="scientific">Nonomuraea diastatica</name>
    <dbReference type="NCBI Taxonomy" id="1848329"/>
    <lineage>
        <taxon>Bacteria</taxon>
        <taxon>Bacillati</taxon>
        <taxon>Actinomycetota</taxon>
        <taxon>Actinomycetes</taxon>
        <taxon>Streptosporangiales</taxon>
        <taxon>Streptosporangiaceae</taxon>
        <taxon>Nonomuraea</taxon>
    </lineage>
</organism>
<name>A0A4R4VNL2_9ACTN</name>
<feature type="region of interest" description="Disordered" evidence="1">
    <location>
        <begin position="53"/>
        <end position="79"/>
    </location>
</feature>
<protein>
    <submittedName>
        <fullName evidence="2">Uncharacterized protein</fullName>
    </submittedName>
</protein>
<comment type="caution">
    <text evidence="2">The sequence shown here is derived from an EMBL/GenBank/DDBJ whole genome shotgun (WGS) entry which is preliminary data.</text>
</comment>
<keyword evidence="3" id="KW-1185">Reference proteome</keyword>
<dbReference type="AlphaFoldDB" id="A0A4R4VNL2"/>
<sequence>MSRGKPGPDATVVYKHTLRYEREDVADAVKALAASQGSLSRAVEELLVVALGLGNGRTDDEQQQLPLDREEPRDEKVAA</sequence>
<proteinExistence type="predicted"/>
<gene>
    <name evidence="2" type="ORF">E1294_50485</name>
</gene>
<evidence type="ECO:0000313" key="3">
    <source>
        <dbReference type="Proteomes" id="UP000294543"/>
    </source>
</evidence>
<dbReference type="EMBL" id="SMKP01000319">
    <property type="protein sequence ID" value="TDD03845.1"/>
    <property type="molecule type" value="Genomic_DNA"/>
</dbReference>
<feature type="compositionally biased region" description="Basic and acidic residues" evidence="1">
    <location>
        <begin position="67"/>
        <end position="79"/>
    </location>
</feature>
<dbReference type="Proteomes" id="UP000294543">
    <property type="component" value="Unassembled WGS sequence"/>
</dbReference>
<evidence type="ECO:0000313" key="2">
    <source>
        <dbReference type="EMBL" id="TDD03845.1"/>
    </source>
</evidence>
<evidence type="ECO:0000256" key="1">
    <source>
        <dbReference type="SAM" id="MobiDB-lite"/>
    </source>
</evidence>
<reference evidence="2 3" key="1">
    <citation type="submission" date="2019-03" db="EMBL/GenBank/DDBJ databases">
        <title>Draft genome sequences of novel Actinobacteria.</title>
        <authorList>
            <person name="Sahin N."/>
            <person name="Ay H."/>
            <person name="Saygin H."/>
        </authorList>
    </citation>
    <scope>NUCLEOTIDE SEQUENCE [LARGE SCALE GENOMIC DNA]</scope>
    <source>
        <strain evidence="2 3">KC712</strain>
    </source>
</reference>
<dbReference type="RefSeq" id="WP_132520026.1">
    <property type="nucleotide sequence ID" value="NZ_SMKP01000319.1"/>
</dbReference>